<dbReference type="Pfam" id="PF01487">
    <property type="entry name" value="DHquinase_I"/>
    <property type="match status" value="1"/>
</dbReference>
<dbReference type="InterPro" id="IPR046346">
    <property type="entry name" value="Aminoacid_DH-like_N_sf"/>
</dbReference>
<dbReference type="FunFam" id="3.40.50.10860:FF:000009">
    <property type="entry name" value="Bifunctional 3-dehydroquinate dehydratase/shikimate dehydrogenase, chloroplastic"/>
    <property type="match status" value="1"/>
</dbReference>
<dbReference type="InterPro" id="IPR006151">
    <property type="entry name" value="Shikm_DH/Glu-tRNA_Rdtase"/>
</dbReference>
<dbReference type="HAMAP" id="MF_00214">
    <property type="entry name" value="AroD"/>
    <property type="match status" value="1"/>
</dbReference>
<dbReference type="InterPro" id="IPR036291">
    <property type="entry name" value="NAD(P)-bd_dom_sf"/>
</dbReference>
<dbReference type="CDD" id="cd00502">
    <property type="entry name" value="DHQase_I"/>
    <property type="match status" value="1"/>
</dbReference>
<dbReference type="Gramene" id="KCW61712">
    <property type="protein sequence ID" value="KCW61712"/>
    <property type="gene ID" value="EUGRSUZ_H04428"/>
</dbReference>
<gene>
    <name evidence="3" type="ORF">EUGRSUZ_H04428</name>
</gene>
<accession>A0A059B665</accession>
<sequence length="575" mass="62175">MTLSSIPLTAADLQIPAGGRRNSTLLCAPVMGESVDQMLGQIRAAKEQGADLVEVRLDFLKSFSPKQDLEILLKQSALPTLVTYRPKWEGGQYEGDDSRRLDALRLALELGADYVDVELQVAQEFFSSIQGKKPEKAKIIVSSHNYQNTPSSEELGNLVAKIQATGADIVKIATTALDISDCPRIFEVLAHSQVPTIAIAMGERGLISRILAAKFGGYLTFGAIEAGVVSAPGQPSIKDLLDLYNLRQLGPDTKVHGVIGKPIGHSKSPHLYNAAFRSVNFNGIYLPLLVDNVANFINAYSSPDFVGYSYTIPHKEDGLRCCDEVDPIAKAIGAISQMIRRPTDGKMIGYNVDYLGAIAAIEEALRASNGASSTTTSPLAGKLFVVIGAGGAGKALAYGAMEKGARVVVANRTYEKAKELASKVGGQAITLAELENFHPEDGMVLANTTSVGMKPNVDLTPLPKNALSRYCLVFDAIYTPKLTRLLREAQEVGAIPVYGTEMFINQAFVQFERFTGYPEQLKSLIRSSSSCSRIRAHLLGQIPFEFWIVLSSVNLFCCNNKNFPPLLEQGLVKSS</sequence>
<dbReference type="GO" id="GO:0019632">
    <property type="term" value="P:shikimate metabolic process"/>
    <property type="evidence" value="ECO:0000318"/>
    <property type="project" value="GO_Central"/>
</dbReference>
<dbReference type="FunFam" id="3.40.50.720:FF:000172">
    <property type="entry name" value="Bifunctional 3-dehydroquinate dehydratase/shikimate dehydrogenase, chloroplastic"/>
    <property type="match status" value="1"/>
</dbReference>
<dbReference type="CDD" id="cd01065">
    <property type="entry name" value="NAD_bind_Shikimate_DH"/>
    <property type="match status" value="1"/>
</dbReference>
<dbReference type="InParanoid" id="A0A059B665"/>
<dbReference type="SUPFAM" id="SSF51569">
    <property type="entry name" value="Aldolase"/>
    <property type="match status" value="1"/>
</dbReference>
<feature type="domain" description="Quinate/shikimate 5-dehydrogenase/glutamyl-tRNA reductase" evidence="1">
    <location>
        <begin position="378"/>
        <end position="449"/>
    </location>
</feature>
<organism evidence="3">
    <name type="scientific">Eucalyptus grandis</name>
    <name type="common">Flooded gum</name>
    <dbReference type="NCBI Taxonomy" id="71139"/>
    <lineage>
        <taxon>Eukaryota</taxon>
        <taxon>Viridiplantae</taxon>
        <taxon>Streptophyta</taxon>
        <taxon>Embryophyta</taxon>
        <taxon>Tracheophyta</taxon>
        <taxon>Spermatophyta</taxon>
        <taxon>Magnoliopsida</taxon>
        <taxon>eudicotyledons</taxon>
        <taxon>Gunneridae</taxon>
        <taxon>Pentapetalae</taxon>
        <taxon>rosids</taxon>
        <taxon>malvids</taxon>
        <taxon>Myrtales</taxon>
        <taxon>Myrtaceae</taxon>
        <taxon>Myrtoideae</taxon>
        <taxon>Eucalypteae</taxon>
        <taxon>Eucalyptus</taxon>
    </lineage>
</organism>
<dbReference type="UniPathway" id="UPA00053">
    <property type="reaction ID" value="UER00087"/>
</dbReference>
<dbReference type="Gene3D" id="3.20.20.70">
    <property type="entry name" value="Aldolase class I"/>
    <property type="match status" value="1"/>
</dbReference>
<dbReference type="HAMAP" id="MF_00222">
    <property type="entry name" value="Shikimate_DH_AroE"/>
    <property type="match status" value="1"/>
</dbReference>
<evidence type="ECO:0000313" key="3">
    <source>
        <dbReference type="EMBL" id="KCW61712.1"/>
    </source>
</evidence>
<protein>
    <submittedName>
        <fullName evidence="3">Uncharacterized protein</fullName>
    </submittedName>
</protein>
<feature type="domain" description="Shikimate dehydrogenase substrate binding N-terminal" evidence="2">
    <location>
        <begin position="258"/>
        <end position="335"/>
    </location>
</feature>
<dbReference type="InterPro" id="IPR013785">
    <property type="entry name" value="Aldolase_TIM"/>
</dbReference>
<dbReference type="GO" id="GO:0009423">
    <property type="term" value="P:chorismate biosynthetic process"/>
    <property type="evidence" value="ECO:0000318"/>
    <property type="project" value="GO_Central"/>
</dbReference>
<dbReference type="NCBIfam" id="TIGR01093">
    <property type="entry name" value="aroD"/>
    <property type="match status" value="1"/>
</dbReference>
<dbReference type="STRING" id="71139.A0A059B665"/>
<dbReference type="AlphaFoldDB" id="A0A059B665"/>
<dbReference type="Gene3D" id="3.40.50.720">
    <property type="entry name" value="NAD(P)-binding Rossmann-like Domain"/>
    <property type="match status" value="1"/>
</dbReference>
<dbReference type="OMA" id="APKQLMR"/>
<dbReference type="SUPFAM" id="SSF51735">
    <property type="entry name" value="NAD(P)-binding Rossmann-fold domains"/>
    <property type="match status" value="1"/>
</dbReference>
<reference evidence="3" key="1">
    <citation type="submission" date="2013-07" db="EMBL/GenBank/DDBJ databases">
        <title>The genome of Eucalyptus grandis.</title>
        <authorList>
            <person name="Schmutz J."/>
            <person name="Hayes R."/>
            <person name="Myburg A."/>
            <person name="Tuskan G."/>
            <person name="Grattapaglia D."/>
            <person name="Rokhsar D.S."/>
        </authorList>
    </citation>
    <scope>NUCLEOTIDE SEQUENCE</scope>
    <source>
        <tissue evidence="3">Leaf extractions</tissue>
    </source>
</reference>
<dbReference type="FunFam" id="3.20.20.70:FF:000142">
    <property type="entry name" value="bifunctional 3-dehydroquinate dehydratase/shikimate dehydrogenase, chloroplastic"/>
    <property type="match status" value="1"/>
</dbReference>
<dbReference type="Pfam" id="PF01488">
    <property type="entry name" value="Shikimate_DH"/>
    <property type="match status" value="1"/>
</dbReference>
<name>A0A059B665_EUCGR</name>
<evidence type="ECO:0000259" key="2">
    <source>
        <dbReference type="Pfam" id="PF08501"/>
    </source>
</evidence>
<dbReference type="GO" id="GO:0004764">
    <property type="term" value="F:shikimate 3-dehydrogenase (NADP+) activity"/>
    <property type="evidence" value="ECO:0000318"/>
    <property type="project" value="GO_Central"/>
</dbReference>
<dbReference type="GO" id="GO:0003855">
    <property type="term" value="F:3-dehydroquinate dehydratase activity"/>
    <property type="evidence" value="ECO:0007669"/>
    <property type="project" value="InterPro"/>
</dbReference>
<proteinExistence type="inferred from homology"/>
<dbReference type="InterPro" id="IPR013708">
    <property type="entry name" value="Shikimate_DH-bd_N"/>
</dbReference>
<dbReference type="SUPFAM" id="SSF53223">
    <property type="entry name" value="Aminoacid dehydrogenase-like, N-terminal domain"/>
    <property type="match status" value="1"/>
</dbReference>
<dbReference type="Gene3D" id="3.40.50.10860">
    <property type="entry name" value="Leucine Dehydrogenase, chain A, domain 1"/>
    <property type="match status" value="1"/>
</dbReference>
<dbReference type="Pfam" id="PF08501">
    <property type="entry name" value="Shikimate_dh_N"/>
    <property type="match status" value="1"/>
</dbReference>
<dbReference type="PANTHER" id="PTHR21089">
    <property type="entry name" value="SHIKIMATE DEHYDROGENASE"/>
    <property type="match status" value="1"/>
</dbReference>
<dbReference type="PANTHER" id="PTHR21089:SF12">
    <property type="entry name" value="BIFUNCTIONAL 3-DEHYDROQUINATE DEHYDRATASE_SHIKIMATE DEHYDROGENASE, CHLOROPLASTIC"/>
    <property type="match status" value="1"/>
</dbReference>
<dbReference type="InterPro" id="IPR001381">
    <property type="entry name" value="DHquinase_I"/>
</dbReference>
<dbReference type="EMBL" id="KK198760">
    <property type="protein sequence ID" value="KCW61712.1"/>
    <property type="molecule type" value="Genomic_DNA"/>
</dbReference>
<dbReference type="InterPro" id="IPR022893">
    <property type="entry name" value="Shikimate_DH_fam"/>
</dbReference>
<evidence type="ECO:0000259" key="1">
    <source>
        <dbReference type="Pfam" id="PF01488"/>
    </source>
</evidence>